<dbReference type="GO" id="GO:0016491">
    <property type="term" value="F:oxidoreductase activity"/>
    <property type="evidence" value="ECO:0007669"/>
    <property type="project" value="UniProtKB-KW"/>
</dbReference>
<dbReference type="PANTHER" id="PTHR30011:SF16">
    <property type="entry name" value="C2H2 FINGER DOMAIN TRANSCRIPTION FACTOR (EUROFUNG)-RELATED"/>
    <property type="match status" value="1"/>
</dbReference>
<keyword evidence="1" id="KW-0285">Flavoprotein</keyword>
<dbReference type="Gene3D" id="3.20.20.30">
    <property type="entry name" value="Luciferase-like domain"/>
    <property type="match status" value="1"/>
</dbReference>
<reference evidence="8 9" key="1">
    <citation type="submission" date="2024-06" db="EMBL/GenBank/DDBJ databases">
        <authorList>
            <person name="Kim D.-U."/>
        </authorList>
    </citation>
    <scope>NUCLEOTIDE SEQUENCE [LARGE SCALE GENOMIC DNA]</scope>
    <source>
        <strain evidence="8 9">KACC15460</strain>
    </source>
</reference>
<evidence type="ECO:0000256" key="1">
    <source>
        <dbReference type="ARBA" id="ARBA00022630"/>
    </source>
</evidence>
<feature type="compositionally biased region" description="Basic and acidic residues" evidence="6">
    <location>
        <begin position="442"/>
        <end position="459"/>
    </location>
</feature>
<dbReference type="InterPro" id="IPR051260">
    <property type="entry name" value="Diverse_substr_monoxygenases"/>
</dbReference>
<name>A0ABV2DN81_9HYPH</name>
<dbReference type="InterPro" id="IPR011251">
    <property type="entry name" value="Luciferase-like_dom"/>
</dbReference>
<dbReference type="PIRSF" id="PIRSF000337">
    <property type="entry name" value="NTA_MOA"/>
    <property type="match status" value="1"/>
</dbReference>
<sequence length="469" mass="51304">MAKSPIILNGFTMNAVSHVAYGLWRHPDDQAYRHAELDYWIELARALEDGGFDCLFIADALGLLDVHGGGYAASLAKGVQSPVNDPLLLVGALAGATSRLGFGVTVSTTYEKPYLLARKFTTLDHLTKGRIAWNVVTSQLDSAARNLGLDKQVAHDERYEIADEFLEVAYKLWQGSWEDGALVRDRGSAANPDGLYTDPSKVHPIGHSGRYFKVPGPHLSEPSPQRVPVLFQAGGSPRGQRFAARHAEVVFIAGADVDGIRRNVAEVKRLARDEGRAPGSIKFISAVSVITDETDAAAAAKLADYRSHYDVEGALVHYSATTGIDFSKHDLDQPIRYTETDSNRSLLRMFDDPSSGRQWTLRQAFSPEGGFGRGKSFVGGPKTVADELEQWLEVTDTDGINLTHVVSPGSFIDFSAHVVPELRRRGRIREIEAPSLRSRLFGRDSRLPADHPGARHDFSQARPPEALAS</sequence>
<dbReference type="EC" id="1.-.-.-" evidence="8"/>
<evidence type="ECO:0000313" key="9">
    <source>
        <dbReference type="Proteomes" id="UP001548832"/>
    </source>
</evidence>
<dbReference type="InterPro" id="IPR016215">
    <property type="entry name" value="NTA_MOA"/>
</dbReference>
<evidence type="ECO:0000256" key="4">
    <source>
        <dbReference type="ARBA" id="ARBA00023033"/>
    </source>
</evidence>
<evidence type="ECO:0000256" key="2">
    <source>
        <dbReference type="ARBA" id="ARBA00022643"/>
    </source>
</evidence>
<dbReference type="SUPFAM" id="SSF51679">
    <property type="entry name" value="Bacterial luciferase-like"/>
    <property type="match status" value="1"/>
</dbReference>
<proteinExistence type="inferred from homology"/>
<dbReference type="Pfam" id="PF00296">
    <property type="entry name" value="Bac_luciferase"/>
    <property type="match status" value="1"/>
</dbReference>
<feature type="region of interest" description="Disordered" evidence="6">
    <location>
        <begin position="442"/>
        <end position="469"/>
    </location>
</feature>
<keyword evidence="3 8" id="KW-0560">Oxidoreductase</keyword>
<evidence type="ECO:0000256" key="5">
    <source>
        <dbReference type="ARBA" id="ARBA00033748"/>
    </source>
</evidence>
<dbReference type="InterPro" id="IPR036661">
    <property type="entry name" value="Luciferase-like_sf"/>
</dbReference>
<dbReference type="Proteomes" id="UP001548832">
    <property type="component" value="Unassembled WGS sequence"/>
</dbReference>
<dbReference type="EMBL" id="JBEWSZ010000004">
    <property type="protein sequence ID" value="MET2831537.1"/>
    <property type="molecule type" value="Genomic_DNA"/>
</dbReference>
<evidence type="ECO:0000259" key="7">
    <source>
        <dbReference type="Pfam" id="PF00296"/>
    </source>
</evidence>
<keyword evidence="4" id="KW-0503">Monooxygenase</keyword>
<evidence type="ECO:0000313" key="8">
    <source>
        <dbReference type="EMBL" id="MET2831537.1"/>
    </source>
</evidence>
<dbReference type="RefSeq" id="WP_354463647.1">
    <property type="nucleotide sequence ID" value="NZ_JBEWSZ010000004.1"/>
</dbReference>
<gene>
    <name evidence="8" type="ORF">ABVQ20_31780</name>
</gene>
<evidence type="ECO:0000256" key="6">
    <source>
        <dbReference type="SAM" id="MobiDB-lite"/>
    </source>
</evidence>
<accession>A0ABV2DN81</accession>
<evidence type="ECO:0000256" key="3">
    <source>
        <dbReference type="ARBA" id="ARBA00023002"/>
    </source>
</evidence>
<dbReference type="PANTHER" id="PTHR30011">
    <property type="entry name" value="ALKANESULFONATE MONOOXYGENASE-RELATED"/>
    <property type="match status" value="1"/>
</dbReference>
<comment type="caution">
    <text evidence="8">The sequence shown here is derived from an EMBL/GenBank/DDBJ whole genome shotgun (WGS) entry which is preliminary data.</text>
</comment>
<comment type="similarity">
    <text evidence="5">Belongs to the NtaA/SnaA/DszA monooxygenase family.</text>
</comment>
<keyword evidence="2" id="KW-0288">FMN</keyword>
<dbReference type="NCBIfam" id="TIGR03860">
    <property type="entry name" value="FMN_nitrolo"/>
    <property type="match status" value="1"/>
</dbReference>
<organism evidence="8 9">
    <name type="scientific">Mesorhizobium shangrilense</name>
    <dbReference type="NCBI Taxonomy" id="460060"/>
    <lineage>
        <taxon>Bacteria</taxon>
        <taxon>Pseudomonadati</taxon>
        <taxon>Pseudomonadota</taxon>
        <taxon>Alphaproteobacteria</taxon>
        <taxon>Hyphomicrobiales</taxon>
        <taxon>Phyllobacteriaceae</taxon>
        <taxon>Mesorhizobium</taxon>
    </lineage>
</organism>
<feature type="domain" description="Luciferase-like" evidence="7">
    <location>
        <begin position="26"/>
        <end position="392"/>
    </location>
</feature>
<protein>
    <submittedName>
        <fullName evidence="8">LLM class flavin-dependent oxidoreductase</fullName>
        <ecNumber evidence="8">1.-.-.-</ecNumber>
    </submittedName>
</protein>
<keyword evidence="9" id="KW-1185">Reference proteome</keyword>